<feature type="domain" description="Trimeric autotransporter adhesin YadA-like stalk" evidence="14">
    <location>
        <begin position="5223"/>
        <end position="5258"/>
    </location>
</feature>
<dbReference type="GO" id="GO:0009279">
    <property type="term" value="C:cell outer membrane"/>
    <property type="evidence" value="ECO:0007669"/>
    <property type="project" value="UniProtKB-SubCell"/>
</dbReference>
<dbReference type="KEGG" id="fpei:C4N17_09985"/>
<dbReference type="Gene3D" id="2.150.10.10">
    <property type="entry name" value="Serralysin-like metalloprotease, C-terminal"/>
    <property type="match status" value="3"/>
</dbReference>
<evidence type="ECO:0000256" key="9">
    <source>
        <dbReference type="ARBA" id="ARBA00023136"/>
    </source>
</evidence>
<keyword evidence="8" id="KW-0653">Protein transport</keyword>
<feature type="domain" description="Trimeric autotransporter adhesin YadA-like stalk" evidence="14">
    <location>
        <begin position="2444"/>
        <end position="2482"/>
    </location>
</feature>
<feature type="domain" description="Trimeric autotransporter adhesin YadA-like stalk" evidence="14">
    <location>
        <begin position="1105"/>
        <end position="1147"/>
    </location>
</feature>
<dbReference type="InterPro" id="IPR005594">
    <property type="entry name" value="YadA_C"/>
</dbReference>
<keyword evidence="7" id="KW-0732">Signal</keyword>
<feature type="domain" description="Trimeric autotransporter adhesin YadA-like head" evidence="13">
    <location>
        <begin position="300"/>
        <end position="321"/>
    </location>
</feature>
<evidence type="ECO:0000313" key="15">
    <source>
        <dbReference type="EMBL" id="AVQ25943.1"/>
    </source>
</evidence>
<dbReference type="GO" id="GO:0009986">
    <property type="term" value="C:cell surface"/>
    <property type="evidence" value="ECO:0007669"/>
    <property type="project" value="UniProtKB-SubCell"/>
</dbReference>
<feature type="domain" description="Trimeric autotransporter adhesin YadA-like stalk" evidence="14">
    <location>
        <begin position="2897"/>
        <end position="2940"/>
    </location>
</feature>
<gene>
    <name evidence="15" type="ORF">C4N17_09985</name>
</gene>
<sequence>MESGKIHSLKYISLYIKGERMNNKERDEKFLKSWLKKKISITTSTVVSFLITGAIGGGAAYGAGNKPGTGGNNNSVAWGQGSSVDNDSVAVGANASAVSASGGNNPTVTSKGVAIGNNAKAEGSVSIGDSASSTHFGVAVGYKAGVQNTTTGASFSNVTIGANTRVGVQGTQAAQGIAIGSGIQAHEGAWAKGDQSISIGANTTASGDSSIAIGGDDLLSVSAKTSSYSDAKFDKNGNKIGGNSNNTASINNIFNTLTGRGTILHQGIGTDGKFYTAWRNTESGQGGVALGVKSISGDIALAIGTFSEAKGTNSVAIGTGAQTPQSGAVAIGGGSTTYGLQGRQITDADITLTDGTTMALTNFAGASGVLEGSMVSFGKAGNERQLKHIAPGEVSATSTDGINGSQLFAVAKKLGDDISKFKYVSIKSNDAGNKLNDGATANNAIAIGPNASTKVESAVSLGDGANVLPGPTKDKAGTLLQTVISSGSGVAIGKNATATQAGVAIGDTSSTVTSGIAIGREAKVTNKYEAASGPYVVGDSQDGYLNYDRVQNPDNLQYSKTEATGNNIFSPDRYNGQGIAIGYKAESNMFGTSLGNSAVAKQGGLALGTFSRAEGATATAIGLGANSSGARGISMGRQASATTADSVAIGTGARGGATSAGGSVAIGGGAAATGTQAIAIGGLYGNDLYSSSATKDGAGNLTKNTQASGAGSIAMGVNAVANKDNALALGGSTQVFKNEDVALGYGSKVTSAPTSVTSATVGGVTYGGFAGTNPNSSLSIGSAGNERQIKNVAAGEISATSTDAINGSQLYSVANKLSQGWTATADGNKIGAATPTAVKPGNTVVYSAGSNLQVKQTIDATNGKQTYEYSLNKDLTGLDSVTTKKLTVPGTGGKDTVIDNNGINAGNNKITNVAPGVNGTDAVNKNQLDQKIGDNTIKLGGDKGTTGTQNLSQATGLQFNIKGGDGLETSASGTDVTVQLDTVTKQKLNKAVLPLKFSGDDYDPFDEVSTVVSKELGQKLEIVGGADTTDPTKLSNNNIGTMVDGTGKINIKLAKELKDLTSAEFKTPAGNKTVINGDGLTITPSAPGATPISVTKDGINAGDKKVTNVAPGTISATSKDAINGSQFHGLAKNTIQLGGDKGTTTDTQTLDKTGGIKFDIVGANGITTEAKDGKVTVSVDPSKLSASNSKLSYTANGDTTKQEVKLSDGLNFTDGKLTTASVAANGVVKYDVKTTTLTSTDGKVTVPTTDGVATAKDVANAINNSGWKANAGGNVDGTSASTLVKSGDEVVFKAGDNLTVKQDLTAGKQEYTYKLNKDLTGLDSVTSKTITVPGAPGTNDVVIGKDGISAGNKVIKDVAPGVNGTDAVNKNQLDQKIGDNKIKLGGDTGTTATQDLSQAGGLQFNIKGANGIETSAAGTDVTVKLDAATRGKIDNAADKNLSNLTPAGIDKIKDTAAWKVKANSNAAETVKGGDEVVFKDGAGVTITQNGKEFTIAADTSKISKDTKISYTANGAAPKKEVSLADGFNFEDGTLTTASVDTAGKVKYDVKTTTLTSTDGKVNTPAANNLVTANDVANAINNAGWKANAGGNVDGTSTSTLVKAGDEVVFKAGDNLTVKQDLTAGKQEYTYKLNKDLTGLDSVTSKTITVPGAPGTNDVVIGKDGISAGNKVIKDVAPGVNGTDAVNKNQLDQKIGDNKIKLGGDTGTTATQDLSQAGGLQFNIKGANGIETSAAGTDVTVKLDAATRGKIDNAADKNLSNLTPAGIDKIKDTAAWKVKANSNAAETVKGGDEVVFKDGAGVTITQNGKEFTIAADTSKISKDTKISYTANGDAPKKEVSLADGFNFENGTLTTASVDTAGKVKYDVKTSALTSTPDGKVTVPTTDGVATAKDVANAINNSGWKANAGGNVDGTPASTLVKSGDEVVFKAGDNLTVKQDLSAGKQEYTYKLNKDLTGLDSVTTKTITIPGAPGTNDVVIGKDGINAGNKPITNVADGVNGKDAVNKSQLDKIGDNEIKLGGDNTTVTAGQKLSQTGGLKFNIKGANGIETSAAGTDVTVKLDAATRGKIDNAADKNLSNLTPAGTDKIKDTAAWKVKANSNAAETVKGGDEVVFKDGAGVTITQNGKEFTIAADTSKISKDTKISYTANGAAPKKEVSLADGFNFEDGTLTTASVDTAGKVKYDVKTTTLTSTDGKVTVPTTDGVATAKDVANAINNSGWKANAGGNVDGTSASTLVKAGDEVVFKAGDNLTVKQDLTAGKQEYTYKLNKDLTGLDSVTTKTITVPGAPGTNDVVIGKDGISAGNKVIKDVAPGVNGTDAVNKNQLDTATNNLINKGMNFSADDYDPATPNTTVSKKLGERLEIVGGADKTKLSNDNIGSVVDNTGKINVKLAKELTGLTSAEFKTPAGDKTVINGDGLTVTPVAPGAAPISVTKDGINAGNKTITNVAPGVNGTDAVNKNQLDQKIGDNKIKLGGDTGTTATQDLSQAGGLQFNVKGANGIETSAAGTDVTVKLDAATRGKIDNAADKNLSNLTPAGIDKIKDTAAWKVKANSNAAETVKGGDEVVFKDGAGVTITQNGKEFTIAADTSKISKDTKISYTANGAAPKKEVSLADGFNFEDGTLTTATVDTAGKVKYDVKTTTLTSTDGKVNTPAANNLVTANDVANAINNAGWKANAGGNVDGASTSTLVKAGDEVVFKAGDNLTVKQDLTAGKQEYTYKLNKDLTGLDSVTSKTITVPGAPGTNDVVIGKDGISAGNKVIKDVAPGVNGTDAVNKNQLDTTANNLIDKGMNFSADDYDPATANTTVSKKLGERLEIVGGADKTKLSDNNIGSVVDNTGKINVKLAKELKDLTSAEFKTPAGDKTVINGDGLTVSPATPTTSPISVTKDGISAGDKKVTNVAPGTISKTSTDAINGSQLYNLSSNTIQLGGDNASTTDKQTLDKSGGIKFDIVGANGITTEAKDGKVTVKVDSSTIGTNSKLKYTANGDAPKQEVTLADGLNFKNGNFTTATVGANGEVKYDTVTQGLSVSPDGKAGLPNPATPGATTPNGLVTAQDVADALNNVGWKATADSTGTGIKTGTPSAQLVKNGSTVSYVAGDNLTVAQDVTSGDHKYTYSLNKVLKDLTSAEFKTPAGDKTVINGDGLTVSPATPTTSPISVTKDGISAGDKKVTNVAPGTISKTSTDAINGSQLYNLASNTIQLGGDNASTTDKQTLDKSGGIKFDIVGANGITTEAKDGKVTVKVDSSTIGANSKLKYTANGDAPKQEVTLADGLNFKNGNFTTATVGANGEVKYDTVTQGLSVSPDGKAGLPNPATPGATTPNGLVTAQDVADALNNVGWKATADSTGTGIKTGTPSAQLVKNGSTVSYVAGDNLTVAQDVTSGDHKYTYSLNKVLKDLTSAEFKTPAGDKTVINGDGLTVSPATPTTSPISVTKDGISAGDKKVTNVAPGTISKTSTDAINGSQLYNLASNTIQLGGDNASTTDKQTLDKSGGIKFDIVGANGITTEAKDGKVTVKVDSSTIGANSKLKYTANGDAPKQEVTLADGLNFKNGNFTTATVGANGEVKYDTVTQTLSVSPDGKAGLPNPATPGATTPNGLVTAQDVADALNNVGWKATADSTGTGIKTGTPSAQLVKNGSTVSYVAGNNLTVAQAVDTNGNHKYTYSLNKDLKDLDSVTTKTITIPGAPGTNDVVIGKDGISAGNKVIKDVAPGVNGTDAVNKNQLDTATNNLIDKGMNFSADDYNAATPNTTISKKLGERLEIVGGADKTKLSDNNIGSVVDNTGKINIKLAKELKDLTSAEFKTPAGDKTVINGDGLTVSPATLGTAPISITKDGISAGDKKVTNVAPGTISSTSTDAINGSQFHKLATNTIQLGGDNASTTDKQTLDKTGGIKFDIVGANGITTEAKDGKVTVKVDSSTIGANTKLKYKSNSDAATAQEVKLSDGLDFKNGNFTTATVGANGEVKYDTVTQGLTVTDGKAGLPNPVTPGATTPNGLVTAQDVADALNNVGWKATADATGTGVKTGTPSAQLVKNGSTVSYVAGDNLTVAQDVTAGDHKYTYSLNKVLKDLTSAEFKTSAGDKTVINGDGLTVSPATPGTAPISITKDGISAGDKKVTNVAPGTISSTSTDAINGSQFHKLATNTVQLGGDNSTVTATQQLDKTGGIKFDIVGANGITTEAKDGKVTVKVDSSTIGANAKLSYTANGAAPKQEVTLANGLDFKNGNFTTATVGANGEVKYDTVTQGLTVTDGKAGLPNPATPGATTPNGLVTAQDVADALNNVGWKATADATGTGVKTGTPSAQLVKNGSTVSYVAGDNLTVAQDVTAGDHKYTYSLNKVLKDLTSAEFKTSAGDKTVINGDGLTVSPATPGTAPISITKDGISAGDKKVTNVAPGTISSTSTDAINGSQFHKLATNTVQLGGDNSTVTATQQLDKTGGIKFDIVGANGITTEAKDGKVTVKVDSSTIGANAKLSYTANGAAPKQEVTLANGLDFKNGNFTTATVGANGEVKYDTVTQGLTVTDGKAGLPNPATPGATTPNGLVTAQDVADALNNVGWKATASAVGTGVASGSPSAQLVKNGSTVSYVAGDNLTVVQDVTAGDHKYTYSLNKVLKDLTSAEFKTAAGDKTVINGDGLTVSPATPGTAPISITKDGISAGDKKVTNVAPGTISSTSTDAINGSQFHKLATNTIQLGGDKGATATQQLDKTGGIKFNIVGENGITTTATGDKVTVGVDTNTIGANIKLKYKSNSDAGTTQEVKLSDGLDFKNGNFTTATVGANGEVKYDTVTQGLSVSPDGKAGLPNPATPGATTPNGLVTAQDVADALNNVGWNATASAVGTGVASGTPSAQLVKNGSTVSYVAGDNLAVAQDVDASGNHKYTYSLNKQLKDLTSAEFVNPTSGNKTVVNGDGLTITPSTPGAKNISITKDGISAGDKKITDVADGDITPTSKDAINGSQLYKLASNTISLGGDNSTVTATQQLNKNGGIKFNIVGDNGIITEAKDDKVIVRVNPATIGSNITLKYAANGANGQTVKLSDGLNFQDGNFTKASVDTAGKVKYDTVTQAIAPTADGTAQVAPGSTPGLATSADVVNAINNSGWKATAGGNVTGTATPTVVKNGQEVEFNAGDNLKVKQTIDPTTGKQTYEYSLNKDLTGLNSAEFTNAAGDKTKITAGNTEYTNAAGDKTVVNAGGLTISSSTPGAKDISVTKDGISAGDKVIKNVAAGVNDTDAVNVSQLKDVDNKITNVNNTINKGLNFKGNTGATVNKQLGDTLEIVGEGTKADSEYSGQNLKVVEDGGKLVVKMDKNLKSDTVTADTVNTNSVTVGAPGKDGVITVKDANGKDGVSINGKDGSIGLNGKDGSSATISTVQGNPGIAGTPGTTMDRIQYTDKAGTPHQVATLDDGMKYGGDTGTVINKKLNQQVNVVGGITDTNKLSTKDNIGVVSDGSNNLKVRLAKDLDGLESVTVRDTSGNSTVVKGDGVTITSSSGDTVSLTDKGLDNGGNVITNVAAGKDGTDAVNVDQLNQTVSNVVNAAGDAIAHVNNKVDKLGDRVNKGLAGAAAMAGLEFMDIGINQATVAAAVGGYRGTHAVAVGVQAAPTENTRVNAKVSMTPGSRSETMYSVGASYRFNWR</sequence>
<keyword evidence="4" id="KW-0813">Transport</keyword>
<dbReference type="InterPro" id="IPR011049">
    <property type="entry name" value="Serralysin-like_metalloprot_C"/>
</dbReference>
<feature type="domain" description="Trimeric autotransporter adhesin YadA-like stalk" evidence="14">
    <location>
        <begin position="4664"/>
        <end position="4704"/>
    </location>
</feature>
<evidence type="ECO:0000259" key="12">
    <source>
        <dbReference type="Pfam" id="PF03895"/>
    </source>
</evidence>
<feature type="domain" description="Trimeric autotransporter adhesin YadA-like stalk" evidence="14">
    <location>
        <begin position="388"/>
        <end position="428"/>
    </location>
</feature>
<comment type="subcellular location">
    <subcellularLocation>
        <location evidence="2">Cell outer membrane</location>
    </subcellularLocation>
    <subcellularLocation>
        <location evidence="1">Cell surface</location>
    </subcellularLocation>
</comment>
<evidence type="ECO:0000256" key="1">
    <source>
        <dbReference type="ARBA" id="ARBA00004241"/>
    </source>
</evidence>
<evidence type="ECO:0000259" key="13">
    <source>
        <dbReference type="Pfam" id="PF05658"/>
    </source>
</evidence>
<feature type="domain" description="Trimeric autotransporter adhesin YadA-like stalk" evidence="14">
    <location>
        <begin position="4118"/>
        <end position="4160"/>
    </location>
</feature>
<organism evidence="15 16">
    <name type="scientific">Fusobacterium periodonticum</name>
    <dbReference type="NCBI Taxonomy" id="860"/>
    <lineage>
        <taxon>Bacteria</taxon>
        <taxon>Fusobacteriati</taxon>
        <taxon>Fusobacteriota</taxon>
        <taxon>Fusobacteriia</taxon>
        <taxon>Fusobacteriales</taxon>
        <taxon>Fusobacteriaceae</taxon>
        <taxon>Fusobacterium</taxon>
    </lineage>
</organism>
<evidence type="ECO:0000256" key="2">
    <source>
        <dbReference type="ARBA" id="ARBA00004442"/>
    </source>
</evidence>
<dbReference type="InterPro" id="IPR045584">
    <property type="entry name" value="Pilin-like"/>
</dbReference>
<feature type="domain" description="Trimeric autotransporter adhesin YadA-like stalk" evidence="14">
    <location>
        <begin position="1355"/>
        <end position="1393"/>
    </location>
</feature>
<dbReference type="Gene3D" id="3.30.1300.30">
    <property type="entry name" value="GSPII I/J protein-like"/>
    <property type="match status" value="1"/>
</dbReference>
<dbReference type="SUPFAM" id="SSF101967">
    <property type="entry name" value="Adhesin YadA, collagen-binding domain"/>
    <property type="match status" value="11"/>
</dbReference>
<dbReference type="Gene3D" id="6.10.250.2120">
    <property type="match status" value="1"/>
</dbReference>
<feature type="domain" description="Trimeric autotransporter adhesin YadA-like stalk" evidence="14">
    <location>
        <begin position="2761"/>
        <end position="2794"/>
    </location>
</feature>
<evidence type="ECO:0000256" key="4">
    <source>
        <dbReference type="ARBA" id="ARBA00022448"/>
    </source>
</evidence>
<dbReference type="InterPro" id="IPR008640">
    <property type="entry name" value="Adhesin_Head_dom"/>
</dbReference>
<feature type="domain" description="Trimeric autotransporter adhesin YadA-like stalk" evidence="14">
    <location>
        <begin position="5510"/>
        <end position="5548"/>
    </location>
</feature>
<dbReference type="Pfam" id="PF05658">
    <property type="entry name" value="YadA_head"/>
    <property type="match status" value="7"/>
</dbReference>
<dbReference type="EMBL" id="CP028108">
    <property type="protein sequence ID" value="AVQ25943.1"/>
    <property type="molecule type" value="Genomic_DNA"/>
</dbReference>
<feature type="domain" description="Trimeric autotransporter adhesin YadA-like stalk" evidence="14">
    <location>
        <begin position="788"/>
        <end position="829"/>
    </location>
</feature>
<evidence type="ECO:0000256" key="7">
    <source>
        <dbReference type="ARBA" id="ARBA00022729"/>
    </source>
</evidence>
<comment type="similarity">
    <text evidence="3">Belongs to the autotransporter-2 (AT-2) (TC 1.B.40) family.</text>
</comment>
<evidence type="ECO:0000256" key="10">
    <source>
        <dbReference type="ARBA" id="ARBA00023237"/>
    </source>
</evidence>
<feature type="domain" description="Trimeric autotransporter adhesin YadA-like stalk" evidence="14">
    <location>
        <begin position="4391"/>
        <end position="4433"/>
    </location>
</feature>
<dbReference type="InterPro" id="IPR008635">
    <property type="entry name" value="Coiled_stalk_dom"/>
</dbReference>
<proteinExistence type="inferred from homology"/>
<evidence type="ECO:0000256" key="11">
    <source>
        <dbReference type="SAM" id="Phobius"/>
    </source>
</evidence>
<dbReference type="Gene3D" id="3.90.1780.10">
    <property type="entry name" value="Trimeric adhesin"/>
    <property type="match status" value="13"/>
</dbReference>
<keyword evidence="9 11" id="KW-0472">Membrane</keyword>
<dbReference type="Gene3D" id="6.20.50.100">
    <property type="match status" value="5"/>
</dbReference>
<evidence type="ECO:0000259" key="14">
    <source>
        <dbReference type="Pfam" id="PF05662"/>
    </source>
</evidence>
<feature type="domain" description="Trimeric autotransporter adhesin YadA-like C-terminal membrane anchor" evidence="12">
    <location>
        <begin position="5579"/>
        <end position="5633"/>
    </location>
</feature>
<dbReference type="Gene3D" id="6.10.250.2040">
    <property type="match status" value="1"/>
</dbReference>
<keyword evidence="6 11" id="KW-0812">Transmembrane</keyword>
<feature type="domain" description="Trimeric autotransporter adhesin YadA-like stalk" evidence="14">
    <location>
        <begin position="3171"/>
        <end position="3214"/>
    </location>
</feature>
<keyword evidence="11" id="KW-1133">Transmembrane helix</keyword>
<dbReference type="Proteomes" id="UP000241472">
    <property type="component" value="Chromosome"/>
</dbReference>
<feature type="domain" description="Trimeric autotransporter adhesin YadA-like head" evidence="13">
    <location>
        <begin position="628"/>
        <end position="653"/>
    </location>
</feature>
<evidence type="ECO:0000256" key="5">
    <source>
        <dbReference type="ARBA" id="ARBA00022452"/>
    </source>
</evidence>
<dbReference type="SUPFAM" id="SSF101999">
    <property type="entry name" value="Trimeric adhesin"/>
    <property type="match status" value="2"/>
</dbReference>
<feature type="domain" description="Trimeric autotransporter adhesin YadA-like head" evidence="13">
    <location>
        <begin position="191"/>
        <end position="215"/>
    </location>
</feature>
<dbReference type="GO" id="GO:0015031">
    <property type="term" value="P:protein transport"/>
    <property type="evidence" value="ECO:0007669"/>
    <property type="project" value="UniProtKB-KW"/>
</dbReference>
<accession>A0AAD0HXG1</accession>
<feature type="domain" description="Trimeric autotransporter adhesin YadA-like stalk" evidence="14">
    <location>
        <begin position="1672"/>
        <end position="1710"/>
    </location>
</feature>
<dbReference type="SUPFAM" id="SSF54523">
    <property type="entry name" value="Pili subunits"/>
    <property type="match status" value="1"/>
</dbReference>
<evidence type="ECO:0000256" key="3">
    <source>
        <dbReference type="ARBA" id="ARBA00005848"/>
    </source>
</evidence>
<feature type="domain" description="Trimeric autotransporter adhesin YadA-like head" evidence="13">
    <location>
        <begin position="661"/>
        <end position="681"/>
    </location>
</feature>
<keyword evidence="5" id="KW-1134">Transmembrane beta strand</keyword>
<feature type="domain" description="Trimeric autotransporter adhesin YadA-like stalk" evidence="14">
    <location>
        <begin position="3708"/>
        <end position="3744"/>
    </location>
</feature>
<feature type="domain" description="Trimeric autotransporter adhesin YadA-like stalk" evidence="14">
    <location>
        <begin position="909"/>
        <end position="947"/>
    </location>
</feature>
<feature type="domain" description="Trimeric autotransporter adhesin YadA-like head" evidence="13">
    <location>
        <begin position="439"/>
        <end position="465"/>
    </location>
</feature>
<feature type="domain" description="Trimeric autotransporter adhesin YadA-like stalk" evidence="14">
    <location>
        <begin position="3844"/>
        <end position="3887"/>
    </location>
</feature>
<keyword evidence="10" id="KW-0998">Cell outer membrane</keyword>
<feature type="domain" description="Trimeric autotransporter adhesin YadA-like stalk" evidence="14">
    <location>
        <begin position="1990"/>
        <end position="2025"/>
    </location>
</feature>
<feature type="domain" description="Trimeric autotransporter adhesin YadA-like stalk" evidence="14">
    <location>
        <begin position="2307"/>
        <end position="2340"/>
    </location>
</feature>
<dbReference type="Pfam" id="PF03895">
    <property type="entry name" value="YadA_anchor"/>
    <property type="match status" value="1"/>
</dbReference>
<feature type="transmembrane region" description="Helical" evidence="11">
    <location>
        <begin position="39"/>
        <end position="63"/>
    </location>
</feature>
<name>A0AAD0HXG1_9FUSO</name>
<evidence type="ECO:0000256" key="6">
    <source>
        <dbReference type="ARBA" id="ARBA00022692"/>
    </source>
</evidence>
<evidence type="ECO:0000256" key="8">
    <source>
        <dbReference type="ARBA" id="ARBA00022927"/>
    </source>
</evidence>
<protein>
    <submittedName>
        <fullName evidence="15">Uncharacterized protein</fullName>
    </submittedName>
</protein>
<reference evidence="15 16" key="1">
    <citation type="submission" date="2018-03" db="EMBL/GenBank/DDBJ databases">
        <title>Complete Fusobacterium genomes using hybrid Minion sequencing.</title>
        <authorList>
            <person name="Slade D.J."/>
            <person name="Lahmers K."/>
        </authorList>
    </citation>
    <scope>NUCLEOTIDE SEQUENCE [LARGE SCALE GENOMIC DNA]</scope>
    <source>
        <strain evidence="15 16">2_1_31</strain>
    </source>
</reference>
<feature type="domain" description="Trimeric autotransporter adhesin YadA-like stalk" evidence="14">
    <location>
        <begin position="3445"/>
        <end position="3488"/>
    </location>
</feature>
<evidence type="ECO:0000313" key="16">
    <source>
        <dbReference type="Proteomes" id="UP000241472"/>
    </source>
</evidence>
<feature type="domain" description="Trimeric autotransporter adhesin YadA-like head" evidence="13">
    <location>
        <begin position="602"/>
        <end position="625"/>
    </location>
</feature>
<dbReference type="InterPro" id="IPR037174">
    <property type="entry name" value="Trimeric_adhesin"/>
</dbReference>
<dbReference type="Gene3D" id="1.20.5.170">
    <property type="match status" value="9"/>
</dbReference>
<dbReference type="Gene3D" id="2.20.70.140">
    <property type="match status" value="12"/>
</dbReference>
<dbReference type="Pfam" id="PF05662">
    <property type="entry name" value="YadA_stalk"/>
    <property type="match status" value="21"/>
</dbReference>
<feature type="domain" description="Trimeric autotransporter adhesin YadA-like stalk" evidence="14">
    <location>
        <begin position="4940"/>
        <end position="4982"/>
    </location>
</feature>
<feature type="domain" description="Trimeric autotransporter adhesin YadA-like head" evidence="13">
    <location>
        <begin position="707"/>
        <end position="731"/>
    </location>
</feature>